<keyword evidence="2" id="KW-0732">Signal</keyword>
<keyword evidence="1 4" id="KW-0378">Hydrolase</keyword>
<dbReference type="GO" id="GO:0016787">
    <property type="term" value="F:hydrolase activity"/>
    <property type="evidence" value="ECO:0007669"/>
    <property type="project" value="UniProtKB-KW"/>
</dbReference>
<feature type="chain" id="PRO_5047286889" evidence="2">
    <location>
        <begin position="23"/>
        <end position="338"/>
    </location>
</feature>
<dbReference type="PANTHER" id="PTHR48081">
    <property type="entry name" value="AB HYDROLASE SUPERFAMILY PROTEIN C4A8.06C"/>
    <property type="match status" value="1"/>
</dbReference>
<accession>A0ABR4KJK7</accession>
<feature type="domain" description="Alpha/beta hydrolase fold-3" evidence="3">
    <location>
        <begin position="72"/>
        <end position="307"/>
    </location>
</feature>
<name>A0ABR4KJK7_9EURO</name>
<protein>
    <submittedName>
        <fullName evidence="4">Alpha/Beta hydrolase protein</fullName>
    </submittedName>
</protein>
<dbReference type="PANTHER" id="PTHR48081:SF8">
    <property type="entry name" value="ALPHA_BETA HYDROLASE FOLD-3 DOMAIN-CONTAINING PROTEIN-RELATED"/>
    <property type="match status" value="1"/>
</dbReference>
<dbReference type="InterPro" id="IPR050300">
    <property type="entry name" value="GDXG_lipolytic_enzyme"/>
</dbReference>
<feature type="signal peptide" evidence="2">
    <location>
        <begin position="1"/>
        <end position="22"/>
    </location>
</feature>
<evidence type="ECO:0000313" key="5">
    <source>
        <dbReference type="Proteomes" id="UP001610446"/>
    </source>
</evidence>
<dbReference type="InterPro" id="IPR029058">
    <property type="entry name" value="AB_hydrolase_fold"/>
</dbReference>
<dbReference type="Proteomes" id="UP001610446">
    <property type="component" value="Unassembled WGS sequence"/>
</dbReference>
<keyword evidence="5" id="KW-1185">Reference proteome</keyword>
<evidence type="ECO:0000259" key="3">
    <source>
        <dbReference type="Pfam" id="PF07859"/>
    </source>
</evidence>
<dbReference type="Gene3D" id="3.40.50.1820">
    <property type="entry name" value="alpha/beta hydrolase"/>
    <property type="match status" value="1"/>
</dbReference>
<dbReference type="InterPro" id="IPR013094">
    <property type="entry name" value="AB_hydrolase_3"/>
</dbReference>
<dbReference type="SUPFAM" id="SSF53474">
    <property type="entry name" value="alpha/beta-Hydrolases"/>
    <property type="match status" value="1"/>
</dbReference>
<proteinExistence type="predicted"/>
<evidence type="ECO:0000256" key="2">
    <source>
        <dbReference type="SAM" id="SignalP"/>
    </source>
</evidence>
<evidence type="ECO:0000256" key="1">
    <source>
        <dbReference type="ARBA" id="ARBA00022801"/>
    </source>
</evidence>
<dbReference type="Pfam" id="PF07859">
    <property type="entry name" value="Abhydrolase_3"/>
    <property type="match status" value="1"/>
</dbReference>
<organism evidence="4 5">
    <name type="scientific">Aspergillus pseudoustus</name>
    <dbReference type="NCBI Taxonomy" id="1810923"/>
    <lineage>
        <taxon>Eukaryota</taxon>
        <taxon>Fungi</taxon>
        <taxon>Dikarya</taxon>
        <taxon>Ascomycota</taxon>
        <taxon>Pezizomycotina</taxon>
        <taxon>Eurotiomycetes</taxon>
        <taxon>Eurotiomycetidae</taxon>
        <taxon>Eurotiales</taxon>
        <taxon>Aspergillaceae</taxon>
        <taxon>Aspergillus</taxon>
        <taxon>Aspergillus subgen. Nidulantes</taxon>
    </lineage>
</organism>
<sequence length="338" mass="38395">MASSRWWLYVQAIFWRFLMRLGMIFHHIPHPRPPSPTFSRSFPSGSSKVVLRFYCPPNYSRNRKEGRRLPVLVNFHGGGFTLGAPTDDARWAQAVLTEVGAVVVSVGYRRAPEHPFPAAVDDGVQTLHYLAEHAGELGLDVSRVALSGFSAGGNLAVTVPLRLRDLLVQASHERWLSRAESTSQLIAGTASDLHIVAIFSWYPILDFDEPRDHRRAMSIMPDKTLPEFFTNLFDQSYLPDLEERLSPHASPVHATDEALREGLPHDIFFYFCEWDMLLNEGQRFVRRLLELNKHVRGMMIEKACHAWDKSPNPFRDTTEVNNHYKDACAAMKAIFGDP</sequence>
<gene>
    <name evidence="4" type="ORF">BJY01DRAFT_91265</name>
</gene>
<evidence type="ECO:0000313" key="4">
    <source>
        <dbReference type="EMBL" id="KAL2852473.1"/>
    </source>
</evidence>
<dbReference type="EMBL" id="JBFXLU010000024">
    <property type="protein sequence ID" value="KAL2852473.1"/>
    <property type="molecule type" value="Genomic_DNA"/>
</dbReference>
<comment type="caution">
    <text evidence="4">The sequence shown here is derived from an EMBL/GenBank/DDBJ whole genome shotgun (WGS) entry which is preliminary data.</text>
</comment>
<reference evidence="4 5" key="1">
    <citation type="submission" date="2024-07" db="EMBL/GenBank/DDBJ databases">
        <title>Section-level genome sequencing and comparative genomics of Aspergillus sections Usti and Cavernicolus.</title>
        <authorList>
            <consortium name="Lawrence Berkeley National Laboratory"/>
            <person name="Nybo J.L."/>
            <person name="Vesth T.C."/>
            <person name="Theobald S."/>
            <person name="Frisvad J.C."/>
            <person name="Larsen T.O."/>
            <person name="Kjaerboelling I."/>
            <person name="Rothschild-Mancinelli K."/>
            <person name="Lyhne E.K."/>
            <person name="Kogle M.E."/>
            <person name="Barry K."/>
            <person name="Clum A."/>
            <person name="Na H."/>
            <person name="Ledsgaard L."/>
            <person name="Lin J."/>
            <person name="Lipzen A."/>
            <person name="Kuo A."/>
            <person name="Riley R."/>
            <person name="Mondo S."/>
            <person name="Labutti K."/>
            <person name="Haridas S."/>
            <person name="Pangalinan J."/>
            <person name="Salamov A.A."/>
            <person name="Simmons B.A."/>
            <person name="Magnuson J.K."/>
            <person name="Chen J."/>
            <person name="Drula E."/>
            <person name="Henrissat B."/>
            <person name="Wiebenga A."/>
            <person name="Lubbers R.J."/>
            <person name="Gomes A.C."/>
            <person name="Makela M.R."/>
            <person name="Stajich J."/>
            <person name="Grigoriev I.V."/>
            <person name="Mortensen U.H."/>
            <person name="De Vries R.P."/>
            <person name="Baker S.E."/>
            <person name="Andersen M.R."/>
        </authorList>
    </citation>
    <scope>NUCLEOTIDE SEQUENCE [LARGE SCALE GENOMIC DNA]</scope>
    <source>
        <strain evidence="4 5">CBS 123904</strain>
    </source>
</reference>